<proteinExistence type="predicted"/>
<keyword evidence="1" id="KW-0812">Transmembrane</keyword>
<dbReference type="Proteomes" id="UP000640274">
    <property type="component" value="Unassembled WGS sequence"/>
</dbReference>
<reference evidence="2" key="1">
    <citation type="submission" date="2020-12" db="EMBL/GenBank/DDBJ databases">
        <authorList>
            <person name="Huq M.A."/>
        </authorList>
    </citation>
    <scope>NUCLEOTIDE SEQUENCE</scope>
    <source>
        <strain evidence="2">MAHUQ-46</strain>
    </source>
</reference>
<sequence length="69" mass="8147">MKLLATLNYETKQIHWTEDEQYNPKTFLVFLQQIFSAYPNGGKIVMVLDMPGFIMSACYSFFWRRTGKT</sequence>
<gene>
    <name evidence="2" type="ORF">JFN88_01765</name>
</gene>
<accession>A0A934IVG2</accession>
<feature type="transmembrane region" description="Helical" evidence="1">
    <location>
        <begin position="44"/>
        <end position="63"/>
    </location>
</feature>
<name>A0A934IVG2_9BACL</name>
<comment type="caution">
    <text evidence="2">The sequence shown here is derived from an EMBL/GenBank/DDBJ whole genome shotgun (WGS) entry which is preliminary data.</text>
</comment>
<keyword evidence="3" id="KW-1185">Reference proteome</keyword>
<evidence type="ECO:0000313" key="2">
    <source>
        <dbReference type="EMBL" id="MBJ6360047.1"/>
    </source>
</evidence>
<dbReference type="EMBL" id="JAELUP010000004">
    <property type="protein sequence ID" value="MBJ6360047.1"/>
    <property type="molecule type" value="Genomic_DNA"/>
</dbReference>
<protein>
    <submittedName>
        <fullName evidence="2">Uncharacterized protein</fullName>
    </submittedName>
</protein>
<dbReference type="AlphaFoldDB" id="A0A934IVG2"/>
<evidence type="ECO:0000313" key="3">
    <source>
        <dbReference type="Proteomes" id="UP000640274"/>
    </source>
</evidence>
<evidence type="ECO:0000256" key="1">
    <source>
        <dbReference type="SAM" id="Phobius"/>
    </source>
</evidence>
<keyword evidence="1" id="KW-0472">Membrane</keyword>
<keyword evidence="1" id="KW-1133">Transmembrane helix</keyword>
<organism evidence="2 3">
    <name type="scientific">Paenibacillus roseus</name>
    <dbReference type="NCBI Taxonomy" id="2798579"/>
    <lineage>
        <taxon>Bacteria</taxon>
        <taxon>Bacillati</taxon>
        <taxon>Bacillota</taxon>
        <taxon>Bacilli</taxon>
        <taxon>Bacillales</taxon>
        <taxon>Paenibacillaceae</taxon>
        <taxon>Paenibacillus</taxon>
    </lineage>
</organism>